<dbReference type="InterPro" id="IPR055876">
    <property type="entry name" value="DUF7453"/>
</dbReference>
<accession>A0A8J6XPF7</accession>
<dbReference type="EMBL" id="JACXAE010000099">
    <property type="protein sequence ID" value="MBD2776861.1"/>
    <property type="molecule type" value="Genomic_DNA"/>
</dbReference>
<proteinExistence type="predicted"/>
<name>A0A8J6XPF7_9CYAN</name>
<comment type="caution">
    <text evidence="1">The sequence shown here is derived from an EMBL/GenBank/DDBJ whole genome shotgun (WGS) entry which is preliminary data.</text>
</comment>
<keyword evidence="2" id="KW-1185">Reference proteome</keyword>
<dbReference type="RefSeq" id="WP_190835936.1">
    <property type="nucleotide sequence ID" value="NZ_CAWPPI010000099.1"/>
</dbReference>
<dbReference type="AlphaFoldDB" id="A0A8J6XPF7"/>
<gene>
    <name evidence="1" type="ORF">ICL16_33635</name>
</gene>
<protein>
    <submittedName>
        <fullName evidence="1">Uncharacterized protein</fullName>
    </submittedName>
</protein>
<dbReference type="NCBIfam" id="TIGR05002">
    <property type="entry name" value="NxxGxxAF_repeat"/>
    <property type="match status" value="2"/>
</dbReference>
<evidence type="ECO:0000313" key="2">
    <source>
        <dbReference type="Proteomes" id="UP000629098"/>
    </source>
</evidence>
<dbReference type="Proteomes" id="UP000629098">
    <property type="component" value="Unassembled WGS sequence"/>
</dbReference>
<sequence length="769" mass="81926">MNTSTRQTVNQRRLTNFAVENSHQNGKLGEKWKKWLQNWSGGVTLSLCLSALAATQVQAATYSFTKIADTKSYPWQSISTPVMNDSGTVAFLVNLRETQNISRYNILYTSNGNQLTEIGNSGTISSSIYSVEGINNNGTIVLRAGAFPGILTISQNGFITRIASSSFGGGGSQVVSQPRLNDLEEVVYLYWAAVGNINNIILTRPNPSNSIHSVYIASAALLSSSPPNNTRFIGDLGPFDINNNSEVVFAATSRQDGTRAIYTSSGGSVSRLVETSAGQSDALYINDSGDVALSTGYTISLFHRATGIWNVIFKASGQYRGLGVPAFNNNAKLAFSATLALGETGIYTGADPVKDKVIASGDTLFGSTVKSVRFSRQGLNNKDQIVFQAELTDGTQGVFLAEPVSDVTSEQEPQIPLPEEAFTISKVVDDVDFLLTNPAIDGNTIVFNISQGIYKISDGVLSMIADKNTAIPGSNLTFSRFFAPVIESGNVVFGASGSNSSAFTEGIYIQRGETLSVVVDNNTPIPGGGGRKFSSLGIYALDRGNVAFRDFNQQGIYLSHDRTLELIADRNTPIPGGTGNFSSFGDVALSGDRVVFSTGGQGQFGVYQSRDGSLEVVADTNTNIPGGVGNFTGFSNPGIDGDNIVFGGSGANSQQGIYIRRDGVLKLLVDNNTKVPGGRRTFDSFSNPVIKGDIVAFAGNVDNIPIGIYIYKGNTLLKVVDFNHRLDGKKLSYLSLGRDALNNSGSATFTARFTDGSRGIYRADLITQP</sequence>
<evidence type="ECO:0000313" key="1">
    <source>
        <dbReference type="EMBL" id="MBD2776861.1"/>
    </source>
</evidence>
<reference evidence="1" key="1">
    <citation type="submission" date="2020-09" db="EMBL/GenBank/DDBJ databases">
        <title>Iningainema tapete sp. nov. (Scytonemataceae, Cyanobacteria) from greenhouses in central Florida (USA) produces two types of nodularin with biosynthetic potential for microcystin-LR and anabaenopeptins.</title>
        <authorList>
            <person name="Berthold D.E."/>
            <person name="Lefler F.W."/>
            <person name="Huang I.-S."/>
            <person name="Abdulla H."/>
            <person name="Zimba P.V."/>
            <person name="Laughinghouse H.D. IV."/>
        </authorList>
    </citation>
    <scope>NUCLEOTIDE SEQUENCE</scope>
    <source>
        <strain evidence="1">BLCCT55</strain>
    </source>
</reference>
<organism evidence="1 2">
    <name type="scientific">Iningainema tapete BLCC-T55</name>
    <dbReference type="NCBI Taxonomy" id="2748662"/>
    <lineage>
        <taxon>Bacteria</taxon>
        <taxon>Bacillati</taxon>
        <taxon>Cyanobacteriota</taxon>
        <taxon>Cyanophyceae</taxon>
        <taxon>Nostocales</taxon>
        <taxon>Scytonemataceae</taxon>
        <taxon>Iningainema tapete</taxon>
    </lineage>
</organism>
<dbReference type="Pfam" id="PF24251">
    <property type="entry name" value="DUF7453"/>
    <property type="match status" value="1"/>
</dbReference>